<gene>
    <name evidence="3" type="ORF">EXE59_21370</name>
</gene>
<feature type="compositionally biased region" description="Basic and acidic residues" evidence="1">
    <location>
        <begin position="45"/>
        <end position="58"/>
    </location>
</feature>
<feature type="compositionally biased region" description="Basic residues" evidence="1">
    <location>
        <begin position="33"/>
        <end position="44"/>
    </location>
</feature>
<keyword evidence="3" id="KW-0238">DNA-binding</keyword>
<dbReference type="OrthoDB" id="5197630at2"/>
<keyword evidence="2" id="KW-0812">Transmembrane</keyword>
<feature type="transmembrane region" description="Helical" evidence="2">
    <location>
        <begin position="135"/>
        <end position="162"/>
    </location>
</feature>
<keyword evidence="2" id="KW-1133">Transmembrane helix</keyword>
<dbReference type="EMBL" id="SRRO01000001">
    <property type="protein sequence ID" value="TGN67021.1"/>
    <property type="molecule type" value="Genomic_DNA"/>
</dbReference>
<dbReference type="AlphaFoldDB" id="A0A4Z1CPU9"/>
<dbReference type="Proteomes" id="UP000297496">
    <property type="component" value="Unassembled WGS sequence"/>
</dbReference>
<evidence type="ECO:0000313" key="4">
    <source>
        <dbReference type="Proteomes" id="UP000297496"/>
    </source>
</evidence>
<dbReference type="Pfam" id="PF05437">
    <property type="entry name" value="AzlD"/>
    <property type="match status" value="1"/>
</dbReference>
<evidence type="ECO:0000256" key="1">
    <source>
        <dbReference type="SAM" id="MobiDB-lite"/>
    </source>
</evidence>
<protein>
    <submittedName>
        <fullName evidence="3">DNA-binding protein</fullName>
    </submittedName>
</protein>
<dbReference type="InterPro" id="IPR008407">
    <property type="entry name" value="Brnchd-chn_aa_trnsp_AzlD"/>
</dbReference>
<sequence length="165" mass="16894">MATPEGPSQHRGRRPGCGGRPHDGPALGAGRAGARRQRRGAPRRRAGEAAGPDRDPGTGRRGRRTPLMWTAVLLAGVGCYLLKLTGLSLPERALAHPAVERVADLIPVALLAALVAVQVGSSGSALTLDARALGLGFAAVALLLRMPFLVVVVGASVVAALARLV</sequence>
<feature type="transmembrane region" description="Helical" evidence="2">
    <location>
        <begin position="105"/>
        <end position="128"/>
    </location>
</feature>
<evidence type="ECO:0000313" key="3">
    <source>
        <dbReference type="EMBL" id="TGN67021.1"/>
    </source>
</evidence>
<comment type="caution">
    <text evidence="3">The sequence shown here is derived from an EMBL/GenBank/DDBJ whole genome shotgun (WGS) entry which is preliminary data.</text>
</comment>
<name>A0A4Z1CPU9_9ACTN</name>
<reference evidence="3 4" key="1">
    <citation type="submission" date="2019-04" db="EMBL/GenBank/DDBJ databases">
        <title>Three New Species of Nocardioides, Nocardioides euryhalodurans sp. nov., Nocardioides seonyuensis sp. nov. and Nocardioides eburneoflavus sp. nov. Isolated from Soil.</title>
        <authorList>
            <person name="Roh S.G."/>
            <person name="Lee C."/>
            <person name="Kim M.-K."/>
            <person name="Kim S.B."/>
        </authorList>
    </citation>
    <scope>NUCLEOTIDE SEQUENCE [LARGE SCALE GENOMIC DNA]</scope>
    <source>
        <strain evidence="3 4">MMS17-SY213</strain>
    </source>
</reference>
<keyword evidence="4" id="KW-1185">Reference proteome</keyword>
<feature type="region of interest" description="Disordered" evidence="1">
    <location>
        <begin position="1"/>
        <end position="63"/>
    </location>
</feature>
<accession>A0A4Z1CPU9</accession>
<proteinExistence type="predicted"/>
<evidence type="ECO:0000256" key="2">
    <source>
        <dbReference type="SAM" id="Phobius"/>
    </source>
</evidence>
<feature type="transmembrane region" description="Helical" evidence="2">
    <location>
        <begin position="67"/>
        <end position="85"/>
    </location>
</feature>
<keyword evidence="2" id="KW-0472">Membrane</keyword>
<dbReference type="GO" id="GO:0003677">
    <property type="term" value="F:DNA binding"/>
    <property type="evidence" value="ECO:0007669"/>
    <property type="project" value="UniProtKB-KW"/>
</dbReference>
<organism evidence="3 4">
    <name type="scientific">Nocardioides eburneiflavus</name>
    <dbReference type="NCBI Taxonomy" id="2518372"/>
    <lineage>
        <taxon>Bacteria</taxon>
        <taxon>Bacillati</taxon>
        <taxon>Actinomycetota</taxon>
        <taxon>Actinomycetes</taxon>
        <taxon>Propionibacteriales</taxon>
        <taxon>Nocardioidaceae</taxon>
        <taxon>Nocardioides</taxon>
    </lineage>
</organism>